<dbReference type="AlphaFoldDB" id="A0A5J4QCD4"/>
<feature type="non-terminal residue" evidence="2">
    <location>
        <position position="1"/>
    </location>
</feature>
<feature type="compositionally biased region" description="Polar residues" evidence="1">
    <location>
        <begin position="1"/>
        <end position="11"/>
    </location>
</feature>
<comment type="caution">
    <text evidence="2">The sequence shown here is derived from an EMBL/GenBank/DDBJ whole genome shotgun (WGS) entry which is preliminary data.</text>
</comment>
<organism evidence="2 3">
    <name type="scientific">Streblomastix strix</name>
    <dbReference type="NCBI Taxonomy" id="222440"/>
    <lineage>
        <taxon>Eukaryota</taxon>
        <taxon>Metamonada</taxon>
        <taxon>Preaxostyla</taxon>
        <taxon>Oxymonadida</taxon>
        <taxon>Streblomastigidae</taxon>
        <taxon>Streblomastix</taxon>
    </lineage>
</organism>
<gene>
    <name evidence="2" type="ORF">EZS28_054834</name>
</gene>
<dbReference type="EMBL" id="SNRW01045919">
    <property type="protein sequence ID" value="KAA6319327.1"/>
    <property type="molecule type" value="Genomic_DNA"/>
</dbReference>
<name>A0A5J4QCD4_9EUKA</name>
<proteinExistence type="predicted"/>
<dbReference type="Proteomes" id="UP000324800">
    <property type="component" value="Unassembled WGS sequence"/>
</dbReference>
<sequence>GMKQATQIISKQRSDARVSDGDGLQQSPQLDDYI</sequence>
<evidence type="ECO:0000256" key="1">
    <source>
        <dbReference type="SAM" id="MobiDB-lite"/>
    </source>
</evidence>
<feature type="region of interest" description="Disordered" evidence="1">
    <location>
        <begin position="1"/>
        <end position="34"/>
    </location>
</feature>
<protein>
    <submittedName>
        <fullName evidence="2">Uncharacterized protein</fullName>
    </submittedName>
</protein>
<feature type="compositionally biased region" description="Polar residues" evidence="1">
    <location>
        <begin position="24"/>
        <end position="34"/>
    </location>
</feature>
<evidence type="ECO:0000313" key="2">
    <source>
        <dbReference type="EMBL" id="KAA6319327.1"/>
    </source>
</evidence>
<evidence type="ECO:0000313" key="3">
    <source>
        <dbReference type="Proteomes" id="UP000324800"/>
    </source>
</evidence>
<accession>A0A5J4QCD4</accession>
<reference evidence="2 3" key="1">
    <citation type="submission" date="2019-03" db="EMBL/GenBank/DDBJ databases">
        <title>Single cell metagenomics reveals metabolic interactions within the superorganism composed of flagellate Streblomastix strix and complex community of Bacteroidetes bacteria on its surface.</title>
        <authorList>
            <person name="Treitli S.C."/>
            <person name="Kolisko M."/>
            <person name="Husnik F."/>
            <person name="Keeling P."/>
            <person name="Hampl V."/>
        </authorList>
    </citation>
    <scope>NUCLEOTIDE SEQUENCE [LARGE SCALE GENOMIC DNA]</scope>
    <source>
        <strain evidence="2">ST1C</strain>
    </source>
</reference>